<dbReference type="GO" id="GO:0007165">
    <property type="term" value="P:signal transduction"/>
    <property type="evidence" value="ECO:0007669"/>
    <property type="project" value="UniProtKB-KW"/>
</dbReference>
<feature type="domain" description="T-SNARE coiled-coil homology" evidence="8">
    <location>
        <begin position="594"/>
        <end position="648"/>
    </location>
</feature>
<dbReference type="Proteomes" id="UP000192872">
    <property type="component" value="Unassembled WGS sequence"/>
</dbReference>
<dbReference type="PROSITE" id="PS50885">
    <property type="entry name" value="HAMP"/>
    <property type="match status" value="1"/>
</dbReference>
<evidence type="ECO:0000313" key="10">
    <source>
        <dbReference type="EMBL" id="OQW52068.1"/>
    </source>
</evidence>
<dbReference type="Gene3D" id="1.10.287.950">
    <property type="entry name" value="Methyl-accepting chemotaxis protein"/>
    <property type="match status" value="1"/>
</dbReference>
<evidence type="ECO:0000256" key="4">
    <source>
        <dbReference type="ARBA" id="ARBA00029447"/>
    </source>
</evidence>
<dbReference type="SUPFAM" id="SSF58104">
    <property type="entry name" value="Methyl-accepting chemotaxis protein (MCP) signaling domain"/>
    <property type="match status" value="1"/>
</dbReference>
<evidence type="ECO:0000256" key="5">
    <source>
        <dbReference type="PROSITE-ProRule" id="PRU00284"/>
    </source>
</evidence>
<dbReference type="PROSITE" id="PS50192">
    <property type="entry name" value="T_SNARE"/>
    <property type="match status" value="1"/>
</dbReference>
<reference evidence="10 11" key="1">
    <citation type="journal article" date="2017" name="Water Res.">
        <title>Comammox in drinking water systems.</title>
        <authorList>
            <person name="Wang Y."/>
            <person name="Ma L."/>
            <person name="Mao Y."/>
            <person name="Jiang X."/>
            <person name="Xia Y."/>
            <person name="Yu K."/>
            <person name="Li B."/>
            <person name="Zhang T."/>
        </authorList>
    </citation>
    <scope>NUCLEOTIDE SEQUENCE [LARGE SCALE GENOMIC DNA]</scope>
    <source>
        <strain evidence="10">SG_bin8</strain>
    </source>
</reference>
<keyword evidence="2" id="KW-1003">Cell membrane</keyword>
<dbReference type="SMART" id="SM00304">
    <property type="entry name" value="HAMP"/>
    <property type="match status" value="1"/>
</dbReference>
<evidence type="ECO:0000313" key="11">
    <source>
        <dbReference type="Proteomes" id="UP000192872"/>
    </source>
</evidence>
<gene>
    <name evidence="10" type="ORF">A4S15_09630</name>
</gene>
<feature type="domain" description="HAMP" evidence="9">
    <location>
        <begin position="343"/>
        <end position="396"/>
    </location>
</feature>
<dbReference type="PROSITE" id="PS50111">
    <property type="entry name" value="CHEMOTAXIS_TRANSDUC_2"/>
    <property type="match status" value="1"/>
</dbReference>
<dbReference type="GO" id="GO:0004888">
    <property type="term" value="F:transmembrane signaling receptor activity"/>
    <property type="evidence" value="ECO:0007669"/>
    <property type="project" value="InterPro"/>
</dbReference>
<dbReference type="AlphaFoldDB" id="A0A1W9HXA8"/>
<keyword evidence="6" id="KW-1133">Transmembrane helix</keyword>
<dbReference type="GO" id="GO:0006935">
    <property type="term" value="P:chemotaxis"/>
    <property type="evidence" value="ECO:0007669"/>
    <property type="project" value="InterPro"/>
</dbReference>
<feature type="transmembrane region" description="Helical" evidence="6">
    <location>
        <begin position="12"/>
        <end position="33"/>
    </location>
</feature>
<dbReference type="RefSeq" id="WP_376799719.1">
    <property type="nucleotide sequence ID" value="NZ_DBNB01000033.1"/>
</dbReference>
<dbReference type="InterPro" id="IPR004090">
    <property type="entry name" value="Chemotax_Me-accpt_rcpt"/>
</dbReference>
<dbReference type="PANTHER" id="PTHR32089">
    <property type="entry name" value="METHYL-ACCEPTING CHEMOTAXIS PROTEIN MCPB"/>
    <property type="match status" value="1"/>
</dbReference>
<dbReference type="Pfam" id="PF00672">
    <property type="entry name" value="HAMP"/>
    <property type="match status" value="1"/>
</dbReference>
<protein>
    <recommendedName>
        <fullName evidence="12">Chemotaxis protein</fullName>
    </recommendedName>
</protein>
<dbReference type="InterPro" id="IPR004089">
    <property type="entry name" value="MCPsignal_dom"/>
</dbReference>
<dbReference type="EMBL" id="LWDL01000016">
    <property type="protein sequence ID" value="OQW52068.1"/>
    <property type="molecule type" value="Genomic_DNA"/>
</dbReference>
<feature type="domain" description="Methyl-accepting transducer" evidence="7">
    <location>
        <begin position="427"/>
        <end position="670"/>
    </location>
</feature>
<dbReference type="SMART" id="SM00283">
    <property type="entry name" value="MA"/>
    <property type="match status" value="1"/>
</dbReference>
<dbReference type="PANTHER" id="PTHR32089:SF112">
    <property type="entry name" value="LYSOZYME-LIKE PROTEIN-RELATED"/>
    <property type="match status" value="1"/>
</dbReference>
<comment type="similarity">
    <text evidence="4">Belongs to the methyl-accepting chemotaxis (MCP) protein family.</text>
</comment>
<dbReference type="STRING" id="1827387.A4S15_09630"/>
<dbReference type="Pfam" id="PF00015">
    <property type="entry name" value="MCPsignal"/>
    <property type="match status" value="1"/>
</dbReference>
<keyword evidence="6" id="KW-0812">Transmembrane</keyword>
<dbReference type="InterPro" id="IPR000727">
    <property type="entry name" value="T_SNARE_dom"/>
</dbReference>
<keyword evidence="6" id="KW-0472">Membrane</keyword>
<dbReference type="InterPro" id="IPR003660">
    <property type="entry name" value="HAMP_dom"/>
</dbReference>
<evidence type="ECO:0000259" key="9">
    <source>
        <dbReference type="PROSITE" id="PS50885"/>
    </source>
</evidence>
<name>A0A1W9HXA8_9HYPH</name>
<evidence type="ECO:0008006" key="12">
    <source>
        <dbReference type="Google" id="ProtNLM"/>
    </source>
</evidence>
<dbReference type="PRINTS" id="PR00260">
    <property type="entry name" value="CHEMTRNSDUCR"/>
</dbReference>
<keyword evidence="3 5" id="KW-0807">Transducer</keyword>
<comment type="caution">
    <text evidence="10">The sequence shown here is derived from an EMBL/GenBank/DDBJ whole genome shotgun (WGS) entry which is preliminary data.</text>
</comment>
<evidence type="ECO:0000256" key="6">
    <source>
        <dbReference type="SAM" id="Phobius"/>
    </source>
</evidence>
<evidence type="ECO:0000259" key="7">
    <source>
        <dbReference type="PROSITE" id="PS50111"/>
    </source>
</evidence>
<dbReference type="Gene3D" id="6.10.340.10">
    <property type="match status" value="1"/>
</dbReference>
<accession>A0A1W9HXA8</accession>
<evidence type="ECO:0000256" key="1">
    <source>
        <dbReference type="ARBA" id="ARBA00004429"/>
    </source>
</evidence>
<evidence type="ECO:0000259" key="8">
    <source>
        <dbReference type="PROSITE" id="PS50192"/>
    </source>
</evidence>
<dbReference type="GO" id="GO:0005886">
    <property type="term" value="C:plasma membrane"/>
    <property type="evidence" value="ECO:0007669"/>
    <property type="project" value="UniProtKB-SubCell"/>
</dbReference>
<evidence type="ECO:0000256" key="3">
    <source>
        <dbReference type="ARBA" id="ARBA00023224"/>
    </source>
</evidence>
<proteinExistence type="inferred from homology"/>
<keyword evidence="2" id="KW-0997">Cell inner membrane</keyword>
<dbReference type="CDD" id="cd06225">
    <property type="entry name" value="HAMP"/>
    <property type="match status" value="1"/>
</dbReference>
<evidence type="ECO:0000256" key="2">
    <source>
        <dbReference type="ARBA" id="ARBA00022519"/>
    </source>
</evidence>
<organism evidence="10 11">
    <name type="scientific">Candidatus Raskinella chloraquaticus</name>
    <dbReference type="NCBI Taxonomy" id="1951219"/>
    <lineage>
        <taxon>Bacteria</taxon>
        <taxon>Pseudomonadati</taxon>
        <taxon>Pseudomonadota</taxon>
        <taxon>Alphaproteobacteria</taxon>
        <taxon>Hyphomicrobiales</taxon>
        <taxon>Phreatobacteraceae</taxon>
        <taxon>Candidatus Raskinella</taxon>
    </lineage>
</organism>
<sequence>MKILQRFGVSGRLISSFAAIGVTLAAICVTIFVQGQEVKTSIDEITDFRVPVTIHLSNLAKQIHVSMADTQATVLSGDSSHNEHRLAVWKAISASAAGLDRLAPNFRHQDDAASWRAIRSDLDQLKSVQEKIAAIVGTVEAMPANRMLNDELEPRLQKHFAEATALMEAETKRADGTALHLRYMADLRANTASSAAALRGYLVSASPKGLKAFEDSWAAATRGRVALEEAAGELVEDQRSRLPAIASLRAEMRQRADAILAIRQSDGWNIPLQLLSKEAVPLADKIINRLEGNGTGILPLQTERLNASAVAIQGKWDLMARIVFAVLLCSLALSLVIALLTTRAIVAPLARLKTVFGDLSEGRLDITIADRERQDEMGVMARALEVFRSRLKEQKLAQDQAHQQAQSERAQRVERLTTDFDRAASQAVETVTIAAKQLEGTADGLSAAATQTDREASNVGMVSEQASANVRAIAAAASELHSSISEIGHQVSTASRISENAALQAGRASEVAGKLALAVQKIGDVSNLINGIAAQTNLLALNATIEAARAGEAGKGFAVVASEVKGLANQTGQATGEIAKQIADVQEQTNIVVEAIHSIGKVIEEIGMISAGISSAVDKQSSSTSKIAHNVDQATAGTTELSRNIVGVQQAAGQTGSASGEVLAASKVLTEGSAKLKGMIEEFLGAVQAA</sequence>
<comment type="subcellular location">
    <subcellularLocation>
        <location evidence="1">Cell inner membrane</location>
        <topology evidence="1">Multi-pass membrane protein</topology>
    </subcellularLocation>
</comment>